<evidence type="ECO:0000313" key="2">
    <source>
        <dbReference type="EMBL" id="KAL2750460.1"/>
    </source>
</evidence>
<dbReference type="EMBL" id="JAYRBN010000010">
    <property type="protein sequence ID" value="KAL2750460.1"/>
    <property type="molecule type" value="Genomic_DNA"/>
</dbReference>
<reference evidence="2 3" key="1">
    <citation type="journal article" date="2024" name="Ann. Entomol. Soc. Am.">
        <title>Genomic analyses of the southern and eastern yellowjacket wasps (Hymenoptera: Vespidae) reveal evolutionary signatures of social life.</title>
        <authorList>
            <person name="Catto M.A."/>
            <person name="Caine P.B."/>
            <person name="Orr S.E."/>
            <person name="Hunt B.G."/>
            <person name="Goodisman M.A.D."/>
        </authorList>
    </citation>
    <scope>NUCLEOTIDE SEQUENCE [LARGE SCALE GENOMIC DNA]</scope>
    <source>
        <strain evidence="2">232</strain>
        <tissue evidence="2">Head and thorax</tissue>
    </source>
</reference>
<feature type="non-terminal residue" evidence="2">
    <location>
        <position position="1"/>
    </location>
</feature>
<protein>
    <submittedName>
        <fullName evidence="2">Uncharacterized protein</fullName>
    </submittedName>
</protein>
<accession>A0ABD2D0R6</accession>
<dbReference type="AlphaFoldDB" id="A0ABD2D0R6"/>
<evidence type="ECO:0000313" key="3">
    <source>
        <dbReference type="Proteomes" id="UP001607303"/>
    </source>
</evidence>
<dbReference type="Proteomes" id="UP001607303">
    <property type="component" value="Unassembled WGS sequence"/>
</dbReference>
<proteinExistence type="predicted"/>
<feature type="compositionally biased region" description="Basic and acidic residues" evidence="1">
    <location>
        <begin position="159"/>
        <end position="173"/>
    </location>
</feature>
<gene>
    <name evidence="2" type="ORF">V1477_001250</name>
</gene>
<keyword evidence="3" id="KW-1185">Reference proteome</keyword>
<sequence length="252" mass="28549">PMEERTCCRSTVEFGATEETTLSVTLFFGSPFATETATPVFPCISPSVLLLNKLSRIVRNMLKRKPKMRTSSPSREERRLVSFHRSKECVRGSEMISRVLFVTSAIRLPRVGWSTSSQLNWLYSEIIARPVGLRGASEILAKGESRFSPERSTSVSSFERVDRTKKSYKKKEGSPLQEEEQIFSIIAKRPEERSEEGRRSVRQTRRREILEGKMHLIVGNANEKLEHEALSTSSNRVSTSELDVLPGLDALK</sequence>
<evidence type="ECO:0000256" key="1">
    <source>
        <dbReference type="SAM" id="MobiDB-lite"/>
    </source>
</evidence>
<name>A0ABD2D0R6_VESMC</name>
<feature type="region of interest" description="Disordered" evidence="1">
    <location>
        <begin position="145"/>
        <end position="176"/>
    </location>
</feature>
<organism evidence="2 3">
    <name type="scientific">Vespula maculifrons</name>
    <name type="common">Eastern yellow jacket</name>
    <name type="synonym">Wasp</name>
    <dbReference type="NCBI Taxonomy" id="7453"/>
    <lineage>
        <taxon>Eukaryota</taxon>
        <taxon>Metazoa</taxon>
        <taxon>Ecdysozoa</taxon>
        <taxon>Arthropoda</taxon>
        <taxon>Hexapoda</taxon>
        <taxon>Insecta</taxon>
        <taxon>Pterygota</taxon>
        <taxon>Neoptera</taxon>
        <taxon>Endopterygota</taxon>
        <taxon>Hymenoptera</taxon>
        <taxon>Apocrita</taxon>
        <taxon>Aculeata</taxon>
        <taxon>Vespoidea</taxon>
        <taxon>Vespidae</taxon>
        <taxon>Vespinae</taxon>
        <taxon>Vespula</taxon>
    </lineage>
</organism>
<comment type="caution">
    <text evidence="2">The sequence shown here is derived from an EMBL/GenBank/DDBJ whole genome shotgun (WGS) entry which is preliminary data.</text>
</comment>